<evidence type="ECO:0000256" key="1">
    <source>
        <dbReference type="SAM" id="Phobius"/>
    </source>
</evidence>
<keyword evidence="1" id="KW-0472">Membrane</keyword>
<dbReference type="Proteomes" id="UP001629367">
    <property type="component" value="Unassembled WGS sequence"/>
</dbReference>
<evidence type="ECO:0000313" key="3">
    <source>
        <dbReference type="Proteomes" id="UP001629367"/>
    </source>
</evidence>
<organism evidence="2 3">
    <name type="scientific">Paraburkholderia dilworthii</name>
    <dbReference type="NCBI Taxonomy" id="948106"/>
    <lineage>
        <taxon>Bacteria</taxon>
        <taxon>Pseudomonadati</taxon>
        <taxon>Pseudomonadota</taxon>
        <taxon>Betaproteobacteria</taxon>
        <taxon>Burkholderiales</taxon>
        <taxon>Burkholderiaceae</taxon>
        <taxon>Paraburkholderia</taxon>
    </lineage>
</organism>
<evidence type="ECO:0000313" key="2">
    <source>
        <dbReference type="EMBL" id="MFM0597239.1"/>
    </source>
</evidence>
<keyword evidence="1" id="KW-0812">Transmembrane</keyword>
<keyword evidence="1" id="KW-1133">Transmembrane helix</keyword>
<accession>A0ABW9DGT2</accession>
<keyword evidence="3" id="KW-1185">Reference proteome</keyword>
<name>A0ABW9DGT2_9BURK</name>
<proteinExistence type="predicted"/>
<comment type="caution">
    <text evidence="2">The sequence shown here is derived from an EMBL/GenBank/DDBJ whole genome shotgun (WGS) entry which is preliminary data.</text>
</comment>
<protein>
    <submittedName>
        <fullName evidence="2">Uncharacterized protein</fullName>
    </submittedName>
</protein>
<feature type="transmembrane region" description="Helical" evidence="1">
    <location>
        <begin position="6"/>
        <end position="32"/>
    </location>
</feature>
<sequence>MFDNARILNVVIVIFAVIGLIAVLGIVGMAGMHLSMMHGMRSCSEAMRLWR</sequence>
<dbReference type="RefSeq" id="WP_408217855.1">
    <property type="nucleotide sequence ID" value="NZ_JAQQBZ010000029.1"/>
</dbReference>
<reference evidence="2 3" key="1">
    <citation type="journal article" date="2024" name="Chem. Sci.">
        <title>Discovery of megapolipeptins by genome mining of a Burkholderiales bacteria collection.</title>
        <authorList>
            <person name="Paulo B.S."/>
            <person name="Recchia M.J.J."/>
            <person name="Lee S."/>
            <person name="Fergusson C.H."/>
            <person name="Romanowski S.B."/>
            <person name="Hernandez A."/>
            <person name="Krull N."/>
            <person name="Liu D.Y."/>
            <person name="Cavanagh H."/>
            <person name="Bos A."/>
            <person name="Gray C.A."/>
            <person name="Murphy B.T."/>
            <person name="Linington R.G."/>
            <person name="Eustaquio A.S."/>
        </authorList>
    </citation>
    <scope>NUCLEOTIDE SEQUENCE [LARGE SCALE GENOMIC DNA]</scope>
    <source>
        <strain evidence="2 3">RL17-335-BIF-A</strain>
    </source>
</reference>
<dbReference type="EMBL" id="JAQQBZ010000029">
    <property type="protein sequence ID" value="MFM0597239.1"/>
    <property type="molecule type" value="Genomic_DNA"/>
</dbReference>
<gene>
    <name evidence="2" type="ORF">PQQ68_29825</name>
</gene>